<dbReference type="SUPFAM" id="SSF52151">
    <property type="entry name" value="FabD/lysophospholipase-like"/>
    <property type="match status" value="1"/>
</dbReference>
<dbReference type="InterPro" id="IPR049551">
    <property type="entry name" value="PKS_DH_C"/>
</dbReference>
<dbReference type="InterPro" id="IPR013217">
    <property type="entry name" value="Methyltransf_12"/>
</dbReference>
<evidence type="ECO:0000256" key="9">
    <source>
        <dbReference type="SAM" id="MobiDB-lite"/>
    </source>
</evidence>
<dbReference type="EMBL" id="JABSND010000057">
    <property type="protein sequence ID" value="KAI6300141.1"/>
    <property type="molecule type" value="Genomic_DNA"/>
</dbReference>
<dbReference type="SUPFAM" id="SSF51735">
    <property type="entry name" value="NAD(P)-binding Rossmann-fold domains"/>
    <property type="match status" value="2"/>
</dbReference>
<dbReference type="PANTHER" id="PTHR43775:SF29">
    <property type="entry name" value="ASPERFURANONE POLYKETIDE SYNTHASE AFOG-RELATED"/>
    <property type="match status" value="1"/>
</dbReference>
<dbReference type="Gene3D" id="3.30.70.3290">
    <property type="match status" value="1"/>
</dbReference>
<dbReference type="Pfam" id="PF08242">
    <property type="entry name" value="Methyltransf_12"/>
    <property type="match status" value="1"/>
</dbReference>
<dbReference type="Pfam" id="PF21089">
    <property type="entry name" value="PKS_DH_N"/>
    <property type="match status" value="1"/>
</dbReference>
<dbReference type="PROSITE" id="PS50075">
    <property type="entry name" value="CARRIER"/>
    <property type="match status" value="1"/>
</dbReference>
<dbReference type="InterPro" id="IPR018201">
    <property type="entry name" value="Ketoacyl_synth_AS"/>
</dbReference>
<dbReference type="Pfam" id="PF13602">
    <property type="entry name" value="ADH_zinc_N_2"/>
    <property type="match status" value="1"/>
</dbReference>
<dbReference type="Pfam" id="PF16197">
    <property type="entry name" value="KAsynt_C_assoc"/>
    <property type="match status" value="1"/>
</dbReference>
<dbReference type="InterPro" id="IPR036291">
    <property type="entry name" value="NAD(P)-bd_dom_sf"/>
</dbReference>
<organism evidence="13 14">
    <name type="scientific">Pyricularia grisea</name>
    <name type="common">Crabgrass-specific blast fungus</name>
    <name type="synonym">Magnaporthe grisea</name>
    <dbReference type="NCBI Taxonomy" id="148305"/>
    <lineage>
        <taxon>Eukaryota</taxon>
        <taxon>Fungi</taxon>
        <taxon>Dikarya</taxon>
        <taxon>Ascomycota</taxon>
        <taxon>Pezizomycotina</taxon>
        <taxon>Sordariomycetes</taxon>
        <taxon>Sordariomycetidae</taxon>
        <taxon>Magnaporthales</taxon>
        <taxon>Pyriculariaceae</taxon>
        <taxon>Pyricularia</taxon>
    </lineage>
</organism>
<feature type="domain" description="Ketosynthase family 3 (KS3)" evidence="11">
    <location>
        <begin position="14"/>
        <end position="439"/>
    </location>
</feature>
<feature type="domain" description="Carrier" evidence="10">
    <location>
        <begin position="2518"/>
        <end position="2596"/>
    </location>
</feature>
<evidence type="ECO:0000256" key="2">
    <source>
        <dbReference type="ARBA" id="ARBA00022553"/>
    </source>
</evidence>
<evidence type="ECO:0000256" key="3">
    <source>
        <dbReference type="ARBA" id="ARBA00022679"/>
    </source>
</evidence>
<comment type="caution">
    <text evidence="13">The sequence shown here is derived from an EMBL/GenBank/DDBJ whole genome shotgun (WGS) entry which is preliminary data.</text>
</comment>
<keyword evidence="1" id="KW-0596">Phosphopantetheine</keyword>
<dbReference type="InterPro" id="IPR014030">
    <property type="entry name" value="Ketoacyl_synth_N"/>
</dbReference>
<dbReference type="PROSITE" id="PS52004">
    <property type="entry name" value="KS3_2"/>
    <property type="match status" value="1"/>
</dbReference>
<dbReference type="SMART" id="SM00822">
    <property type="entry name" value="PKS_KR"/>
    <property type="match status" value="1"/>
</dbReference>
<dbReference type="SMART" id="SM00827">
    <property type="entry name" value="PKS_AT"/>
    <property type="match status" value="1"/>
</dbReference>
<evidence type="ECO:0000256" key="6">
    <source>
        <dbReference type="ARBA" id="ARBA00023268"/>
    </source>
</evidence>
<dbReference type="SUPFAM" id="SSF47336">
    <property type="entry name" value="ACP-like"/>
    <property type="match status" value="1"/>
</dbReference>
<dbReference type="InterPro" id="IPR020806">
    <property type="entry name" value="PKS_PP-bd"/>
</dbReference>
<feature type="compositionally biased region" description="Low complexity" evidence="9">
    <location>
        <begin position="1096"/>
        <end position="1109"/>
    </location>
</feature>
<feature type="region of interest" description="C-terminal hotdog fold" evidence="8">
    <location>
        <begin position="1119"/>
        <end position="1273"/>
    </location>
</feature>
<dbReference type="SMART" id="SM00826">
    <property type="entry name" value="PKS_DH"/>
    <property type="match status" value="1"/>
</dbReference>
<reference evidence="13" key="1">
    <citation type="submission" date="2021-01" db="EMBL/GenBank/DDBJ databases">
        <title>Deciphering the adaptive evolutionary patterns associated with biogeogrpahic diversity in the finger millet blast pathogen Magnaporthe oryzae in Eastern Africa.</title>
        <authorList>
            <person name="Onyema G."/>
            <person name="Shittu T.A."/>
            <person name="Dodsworth S."/>
            <person name="Devilliers S."/>
            <person name="Muthumeenakshi S."/>
            <person name="Sreenivasaprasad S."/>
        </authorList>
    </citation>
    <scope>NUCLEOTIDE SEQUENCE</scope>
    <source>
        <strain evidence="13">D15/s37</strain>
    </source>
</reference>
<dbReference type="InterPro" id="IPR002328">
    <property type="entry name" value="ADH_Zn_CS"/>
</dbReference>
<dbReference type="PROSITE" id="PS52019">
    <property type="entry name" value="PKS_MFAS_DH"/>
    <property type="match status" value="1"/>
</dbReference>
<dbReference type="InterPro" id="IPR032821">
    <property type="entry name" value="PKS_assoc"/>
</dbReference>
<evidence type="ECO:0000256" key="4">
    <source>
        <dbReference type="ARBA" id="ARBA00022857"/>
    </source>
</evidence>
<dbReference type="SUPFAM" id="SSF50129">
    <property type="entry name" value="GroES-like"/>
    <property type="match status" value="1"/>
</dbReference>
<keyword evidence="14" id="KW-1185">Reference proteome</keyword>
<dbReference type="InterPro" id="IPR056501">
    <property type="entry name" value="NAD-bd_HRPKS_sdrA"/>
</dbReference>
<dbReference type="Pfam" id="PF08659">
    <property type="entry name" value="KR"/>
    <property type="match status" value="1"/>
</dbReference>
<dbReference type="SMART" id="SM00825">
    <property type="entry name" value="PKS_KS"/>
    <property type="match status" value="1"/>
</dbReference>
<evidence type="ECO:0000259" key="11">
    <source>
        <dbReference type="PROSITE" id="PS52004"/>
    </source>
</evidence>
<dbReference type="Gene3D" id="1.10.1200.10">
    <property type="entry name" value="ACP-like"/>
    <property type="match status" value="1"/>
</dbReference>
<evidence type="ECO:0000313" key="13">
    <source>
        <dbReference type="EMBL" id="KAI6300141.1"/>
    </source>
</evidence>
<dbReference type="InterPro" id="IPR016039">
    <property type="entry name" value="Thiolase-like"/>
</dbReference>
<feature type="domain" description="PKS/mFAS DH" evidence="12">
    <location>
        <begin position="938"/>
        <end position="1273"/>
    </location>
</feature>
<evidence type="ECO:0000313" key="14">
    <source>
        <dbReference type="Proteomes" id="UP001059893"/>
    </source>
</evidence>
<dbReference type="Gene3D" id="3.40.366.10">
    <property type="entry name" value="Malonyl-Coenzyme A Acyl Carrier Protein, domain 2"/>
    <property type="match status" value="1"/>
</dbReference>
<proteinExistence type="predicted"/>
<evidence type="ECO:0000259" key="10">
    <source>
        <dbReference type="PROSITE" id="PS50075"/>
    </source>
</evidence>
<dbReference type="PROSITE" id="PS00059">
    <property type="entry name" value="ADH_ZINC"/>
    <property type="match status" value="1"/>
</dbReference>
<dbReference type="InterPro" id="IPR014031">
    <property type="entry name" value="Ketoacyl_synth_C"/>
</dbReference>
<dbReference type="SUPFAM" id="SSF53335">
    <property type="entry name" value="S-adenosyl-L-methionine-dependent methyltransferases"/>
    <property type="match status" value="1"/>
</dbReference>
<dbReference type="CDD" id="cd00833">
    <property type="entry name" value="PKS"/>
    <property type="match status" value="1"/>
</dbReference>
<dbReference type="InterPro" id="IPR011032">
    <property type="entry name" value="GroES-like_sf"/>
</dbReference>
<dbReference type="InterPro" id="IPR049552">
    <property type="entry name" value="PKS_DH_N"/>
</dbReference>
<dbReference type="SMART" id="SM00829">
    <property type="entry name" value="PKS_ER"/>
    <property type="match status" value="1"/>
</dbReference>
<dbReference type="PANTHER" id="PTHR43775">
    <property type="entry name" value="FATTY ACID SYNTHASE"/>
    <property type="match status" value="1"/>
</dbReference>
<dbReference type="InterPro" id="IPR042104">
    <property type="entry name" value="PKS_dehydratase_sf"/>
</dbReference>
<dbReference type="Proteomes" id="UP001059893">
    <property type="component" value="Unassembled WGS sequence"/>
</dbReference>
<dbReference type="InterPro" id="IPR050091">
    <property type="entry name" value="PKS_NRPS_Biosynth_Enz"/>
</dbReference>
<dbReference type="Pfam" id="PF08240">
    <property type="entry name" value="ADH_N"/>
    <property type="match status" value="1"/>
</dbReference>
<dbReference type="Gene3D" id="3.40.47.10">
    <property type="match status" value="1"/>
</dbReference>
<dbReference type="InterPro" id="IPR016036">
    <property type="entry name" value="Malonyl_transacylase_ACP-bd"/>
</dbReference>
<feature type="region of interest" description="Disordered" evidence="9">
    <location>
        <begin position="2479"/>
        <end position="2514"/>
    </location>
</feature>
<dbReference type="SMART" id="SM00823">
    <property type="entry name" value="PKS_PP"/>
    <property type="match status" value="1"/>
</dbReference>
<evidence type="ECO:0000256" key="5">
    <source>
        <dbReference type="ARBA" id="ARBA00023002"/>
    </source>
</evidence>
<dbReference type="Gene3D" id="3.90.180.10">
    <property type="entry name" value="Medium-chain alcohol dehydrogenases, catalytic domain"/>
    <property type="match status" value="1"/>
</dbReference>
<dbReference type="CDD" id="cd05195">
    <property type="entry name" value="enoyl_red"/>
    <property type="match status" value="1"/>
</dbReference>
<dbReference type="Gene3D" id="3.40.50.150">
    <property type="entry name" value="Vaccinia Virus protein VP39"/>
    <property type="match status" value="1"/>
</dbReference>
<feature type="region of interest" description="N-terminal hotdog fold" evidence="8">
    <location>
        <begin position="938"/>
        <end position="1085"/>
    </location>
</feature>
<dbReference type="SUPFAM" id="SSF55048">
    <property type="entry name" value="Probable ACP-binding domain of malonyl-CoA ACP transacylase"/>
    <property type="match status" value="1"/>
</dbReference>
<dbReference type="InterPro" id="IPR016035">
    <property type="entry name" value="Acyl_Trfase/lysoPLipase"/>
</dbReference>
<feature type="active site" description="Proton acceptor; for dehydratase activity" evidence="8">
    <location>
        <position position="970"/>
    </location>
</feature>
<dbReference type="Pfam" id="PF00698">
    <property type="entry name" value="Acyl_transf_1"/>
    <property type="match status" value="1"/>
</dbReference>
<name>A0ABQ8NQL3_PYRGI</name>
<dbReference type="InterPro" id="IPR014043">
    <property type="entry name" value="Acyl_transferase_dom"/>
</dbReference>
<keyword evidence="3" id="KW-0808">Transferase</keyword>
<accession>A0ABQ8NQL3</accession>
<dbReference type="Pfam" id="PF23114">
    <property type="entry name" value="NAD-bd_HRPKS_sdrA"/>
    <property type="match status" value="1"/>
</dbReference>
<evidence type="ECO:0000256" key="1">
    <source>
        <dbReference type="ARBA" id="ARBA00022450"/>
    </source>
</evidence>
<protein>
    <submittedName>
        <fullName evidence="13">Type I Iterative PKS</fullName>
    </submittedName>
</protein>
<dbReference type="Pfam" id="PF02801">
    <property type="entry name" value="Ketoacyl-synt_C"/>
    <property type="match status" value="1"/>
</dbReference>
<dbReference type="Pfam" id="PF14765">
    <property type="entry name" value="PS-DH"/>
    <property type="match status" value="1"/>
</dbReference>
<dbReference type="InterPro" id="IPR020843">
    <property type="entry name" value="ER"/>
</dbReference>
<keyword evidence="5" id="KW-0560">Oxidoreductase</keyword>
<sequence length="2610" mass="283068">MGEWKTTHMYNGPSEPIAIIGIGCRFSGDVRTPEQLWKLCADGRDGWAKVPKDRFNADAFYHMDHKREGMTNVVGGHFIRDDVASFDAPFFGLSEEMASSLDPQIRMLLELTFEAAENGGITMDRLVGSNTSVYTGAFSHDYHDSQHRDPDTLPRTMLSGNGAAMLSNRISHFFDLRGPSLTTDTGCSASLAALHLGVQSLRVGESDMALVGAANLLLNPDPFIVMSGLGVLGHQGKCFAWDARAQGYGRGEGVATLLLKPLDKALRDGDPVHAVIRETALNQDGKTPTITTPSAEMQEALIRECYRRAGLDPAQTAYVEAHMTGTKTGDPIEASAVGRVFGQARDANNPVLVGSVKTNLGHLEAASGIAGVIKAAMALKRAQIPPNVNFESPNPLIDMKALRVAVPRKLAPWPLGVPLRASVNNYGYGGTNGHVILDAPPPPAAQRETGGDVGPYYLFVLSSKEAKVTRQMATGLADHLSTSTSTSPSPVELQDLAYTLSYRRTHFPWGAAVSASSPAELTEALKDVTKTPVANRAKSTLNIAFVFNGQGAQWYAMGRELSAYATFRESMARADRALRMHGAQWSLVEELGGDEHSTRIDEPWLSQPACVALQICLVDLLAEFGIKPAGVVGHSSGEVPAAYAAGVLTFEQALGVVYLRGALTEKYQHLSETPGAMLAVGLGHDKVLPYLVASNGKVTVACVNSPESTTLSGDADHINEIEENLKAHNIFARRLRVKSAYHSHHMKPMGPEYLAELERLLTSPTTPGQLRENVIYASPVSGDIKRTTQTLGAQNWVDNLVNPVLFAPALERLCSEGDDDSTGKINMLLEIGPHSALSGPIRQILTGSDVLKARNIRYTSALVRGQHAVQTIQAAAGIIWSNGGSVDLAAINNSYQEGTAAAVRVLTDLPPYPWNHSTRYWREPKANVKHRLRKHVRHELLGSLMFNSGETSPTWRNFLRLSDLPWLRDHVVGGDVVFPAAGGISMAIEAMKQLQQEQQQEKNDDSGYNMQQHGYRLRDVNITNALVVPETMEGIEVQLSLHKCDDGKMLESGWYEFSLHSLRDGGDHGTMEHCHGYILPVPSDDWLTGAAWASSSSSSPPGINSLSLPRQGDTSASAGKVITPEQVFQDLRRKGLFHGPSFNNLLRVCTHQQSCHVDFEICKDLGHLESYTVHPTTLDSALQSAFPALSVQELDKAMVVPRSIAEMEISADLSNKPGTQLKAAAEIHKGSRSGFWASIQVEVGGGATTQSTTTPLLRIKNLFCAAVAGGGEASPSPSSSSSAAQPAMKNMMSRLVWRPDVTLATRRQLEDPLRVQPKAETVALARRLQRAALHLINDTLARTADADVDAMEWHHQRLHAWMKRQVAAADHSSGLAWRRATEGLKRQLADSVAAESVDGELLRRVGLRLHDILTGRATPLEVMTEAGLLNRYYETHFRLSSCFRQLEQVVRQLAFKEPRARVLEVGGGTGGCTPSVLAALTRDAARGRFDFASYTFTDVSAGFFQAASNKLADWGDMVDYKTLNIEQDPEEQGFEAGAYDLVVACQCLHATTNMERSLTHVRKLLRPGGRLLLVETTKDTLDVQMIFGTLPGWWLAEEQSRKDSPNLKLEQWESLLPKTGFSGFDISVRDCEDDDNYSFNVMLTTAVGKPMIPNDIVLVCPDVQGLGGPCPPQPWLDGLASALRSSTAPGDEQQATISTGTLASARPEDKVCILLQEAVSPLLANMSSEQFYQLQHLVTTAKAVIWVSRAGVITGAEPELGMHTGLLRTLNLEDASRRYVSLDLDPNEPPWSAENIRHIAAVFAASLDFSMPRHEVDLEYAVQHDTIHVSRLHQDDEENQKAFGGSQEVDHHQPTELLPFEKTPTGHNLRLCVAKPGLLDTLRFEQVAAPDELEPPADDELEIEPRAFGLNFRDVLIALGQLNQDAMGHECSGVVRRVGRLAAENGGFKPGDAVCGILRGHFATTVRVNWGCMVKIPTAVLPSFVDAATIPMVFATAYYSLVNKADLSPGETLLVHSAAGGVGQAAIMLARRIGAVVYATVGSEAKRDFLVQRYGIPAERIFSSRDGSFAKAIMAATDGRGVDVALNSLAGARLQETWACMARFGRFIEMGRRDLEAGRSLDMAPYGRAVSFSAVDIFQLGLYKAEALQQVLREVMDLFQSGHVCPVGPVTTYSIADSAKAFRLMQSGKHMGKIVITAGQEHKVRVVETLPPAVFQSDRTYLLAGGLGGIGLSIAKWLAKHGARNLVLVSRSAEKSADAKVVAEELRTAYKCKTLIHSCDLADSHAVENMLADVQRHMPHVQGVIQAAMSLNDATFVNMTYDQWQAGIRPKVATSHLLHRLLPTDMDFFIMLSSLCGLAGNASQANYATGNVFQDQLARHRSAAGMHAVSVDLASVTEVGWVANMPPEVSARLHKTGMDTIDERDLHRIIHAATARRPPHNHPTASHMVTGIREFDRDSGVAWLADKRFQPLCDHDRCVATPGGDDAKADGGAGRRGANKKKTTTLSDSLRDAQSAEGAVETVEKALVGKLTDMFRLDPGDIDLRRPAGVYGVDSLVAVELRNWLVAAAGADAMSIFDVLHSPSLGALAARVAQKSRYVTSLFASVGATV</sequence>
<dbReference type="SUPFAM" id="SSF53901">
    <property type="entry name" value="Thiolase-like"/>
    <property type="match status" value="1"/>
</dbReference>
<keyword evidence="6" id="KW-0511">Multifunctional enzyme</keyword>
<dbReference type="InterPro" id="IPR001227">
    <property type="entry name" value="Ac_transferase_dom_sf"/>
</dbReference>
<dbReference type="InterPro" id="IPR029063">
    <property type="entry name" value="SAM-dependent_MTases_sf"/>
</dbReference>
<dbReference type="Pfam" id="PF00109">
    <property type="entry name" value="ketoacyl-synt"/>
    <property type="match status" value="1"/>
</dbReference>
<evidence type="ECO:0000256" key="8">
    <source>
        <dbReference type="PROSITE-ProRule" id="PRU01363"/>
    </source>
</evidence>
<dbReference type="InterPro" id="IPR013968">
    <property type="entry name" value="PKS_KR"/>
</dbReference>
<keyword evidence="4" id="KW-0521">NADP</keyword>
<dbReference type="InterPro" id="IPR057326">
    <property type="entry name" value="KR_dom"/>
</dbReference>
<feature type="active site" description="Proton donor; for dehydratase activity" evidence="8">
    <location>
        <position position="1179"/>
    </location>
</feature>
<dbReference type="PROSITE" id="PS00606">
    <property type="entry name" value="KS3_1"/>
    <property type="match status" value="1"/>
</dbReference>
<dbReference type="CDD" id="cd05274">
    <property type="entry name" value="KR_FAS_SDR_x"/>
    <property type="match status" value="1"/>
</dbReference>
<evidence type="ECO:0000259" key="12">
    <source>
        <dbReference type="PROSITE" id="PS52019"/>
    </source>
</evidence>
<dbReference type="InterPro" id="IPR049900">
    <property type="entry name" value="PKS_mFAS_DH"/>
</dbReference>
<dbReference type="InterPro" id="IPR009081">
    <property type="entry name" value="PP-bd_ACP"/>
</dbReference>
<evidence type="ECO:0000256" key="7">
    <source>
        <dbReference type="ARBA" id="ARBA00023315"/>
    </source>
</evidence>
<dbReference type="Gene3D" id="3.10.129.110">
    <property type="entry name" value="Polyketide synthase dehydratase"/>
    <property type="match status" value="1"/>
</dbReference>
<dbReference type="InterPro" id="IPR013154">
    <property type="entry name" value="ADH-like_N"/>
</dbReference>
<dbReference type="InterPro" id="IPR020841">
    <property type="entry name" value="PKS_Beta-ketoAc_synthase_dom"/>
</dbReference>
<dbReference type="InterPro" id="IPR036736">
    <property type="entry name" value="ACP-like_sf"/>
</dbReference>
<keyword evidence="7" id="KW-0012">Acyltransferase</keyword>
<dbReference type="InterPro" id="IPR020807">
    <property type="entry name" value="PKS_DH"/>
</dbReference>
<keyword evidence="2" id="KW-0597">Phosphoprotein</keyword>
<feature type="region of interest" description="Disordered" evidence="9">
    <location>
        <begin position="1096"/>
        <end position="1119"/>
    </location>
</feature>
<dbReference type="Gene3D" id="3.40.50.720">
    <property type="entry name" value="NAD(P)-binding Rossmann-like Domain"/>
    <property type="match status" value="2"/>
</dbReference>
<dbReference type="Pfam" id="PF23297">
    <property type="entry name" value="ACP_SdgA_C"/>
    <property type="match status" value="1"/>
</dbReference>
<gene>
    <name evidence="13" type="ORF">MCOR33_004125</name>
</gene>